<keyword evidence="5" id="KW-0408">Iron</keyword>
<evidence type="ECO:0000259" key="7">
    <source>
        <dbReference type="PROSITE" id="PS51918"/>
    </source>
</evidence>
<dbReference type="PROSITE" id="PS51918">
    <property type="entry name" value="RADICAL_SAM"/>
    <property type="match status" value="1"/>
</dbReference>
<dbReference type="CDD" id="cd01335">
    <property type="entry name" value="Radical_SAM"/>
    <property type="match status" value="1"/>
</dbReference>
<evidence type="ECO:0000256" key="3">
    <source>
        <dbReference type="ARBA" id="ARBA00022691"/>
    </source>
</evidence>
<dbReference type="EMBL" id="JACOQK010000001">
    <property type="protein sequence ID" value="MBC5787742.1"/>
    <property type="molecule type" value="Genomic_DNA"/>
</dbReference>
<sequence>MKHANISIFVPHLGCPYQCSFCDQHVISATHVEPDGTTVQKVCEQACREIPKSQWAKTEIAFFGGSFTAIPQPKMLALLQAAQPFLGKDGFSGIRISTRPDCVPDDMLQLLQQYSVTAIELGAQSMDDNVLALNGRGHTAQQVRDASSRIRFYGFSLGLQMMVGLYGESEESAYKTAEQLIACRPDTVRIYPTVVLPNTRLAELLQQGEYHPFSLEKAVDICADLLGMFEDNHIRVIRLGLHAQDEMQQKMVGGIYHPAFRELCESKRMLKKVLRQLETMQSKQITIEVNPRWVSQLIGQKKSNIHILEQMGYQVTVVQNKQIEGNEIIVKDVSGCC</sequence>
<dbReference type="Pfam" id="PF16199">
    <property type="entry name" value="Radical_SAM_C"/>
    <property type="match status" value="1"/>
</dbReference>
<keyword evidence="9" id="KW-1185">Reference proteome</keyword>
<dbReference type="InterPro" id="IPR039661">
    <property type="entry name" value="ELP3"/>
</dbReference>
<name>A0ABR7IRH3_9CLOT</name>
<evidence type="ECO:0000256" key="1">
    <source>
        <dbReference type="ARBA" id="ARBA00001966"/>
    </source>
</evidence>
<dbReference type="SFLD" id="SFLDS00029">
    <property type="entry name" value="Radical_SAM"/>
    <property type="match status" value="1"/>
</dbReference>
<dbReference type="InterPro" id="IPR032432">
    <property type="entry name" value="Radical_SAM_C"/>
</dbReference>
<keyword evidence="4" id="KW-0479">Metal-binding</keyword>
<comment type="cofactor">
    <cofactor evidence="1">
        <name>[4Fe-4S] cluster</name>
        <dbReference type="ChEBI" id="CHEBI:49883"/>
    </cofactor>
</comment>
<organism evidence="8 9">
    <name type="scientific">Clostridium facile</name>
    <dbReference type="NCBI Taxonomy" id="2763035"/>
    <lineage>
        <taxon>Bacteria</taxon>
        <taxon>Bacillati</taxon>
        <taxon>Bacillota</taxon>
        <taxon>Clostridia</taxon>
        <taxon>Eubacteriales</taxon>
        <taxon>Clostridiaceae</taxon>
        <taxon>Clostridium</taxon>
    </lineage>
</organism>
<evidence type="ECO:0000256" key="6">
    <source>
        <dbReference type="ARBA" id="ARBA00023014"/>
    </source>
</evidence>
<dbReference type="Gene3D" id="3.80.30.20">
    <property type="entry name" value="tm_1862 like domain"/>
    <property type="match status" value="1"/>
</dbReference>
<protein>
    <submittedName>
        <fullName evidence="8">Radical SAM protein</fullName>
    </submittedName>
</protein>
<dbReference type="SMART" id="SM00729">
    <property type="entry name" value="Elp3"/>
    <property type="match status" value="1"/>
</dbReference>
<dbReference type="SUPFAM" id="SSF102114">
    <property type="entry name" value="Radical SAM enzymes"/>
    <property type="match status" value="1"/>
</dbReference>
<dbReference type="InterPro" id="IPR006638">
    <property type="entry name" value="Elp3/MiaA/NifB-like_rSAM"/>
</dbReference>
<feature type="domain" description="Radical SAM core" evidence="7">
    <location>
        <begin position="1"/>
        <end position="230"/>
    </location>
</feature>
<dbReference type="PANTHER" id="PTHR11135">
    <property type="entry name" value="HISTONE ACETYLTRANSFERASE-RELATED"/>
    <property type="match status" value="1"/>
</dbReference>
<dbReference type="SFLD" id="SFLDG01086">
    <property type="entry name" value="elongater_protein-like"/>
    <property type="match status" value="1"/>
</dbReference>
<dbReference type="Proteomes" id="UP000649151">
    <property type="component" value="Unassembled WGS sequence"/>
</dbReference>
<reference evidence="8 9" key="1">
    <citation type="submission" date="2020-08" db="EMBL/GenBank/DDBJ databases">
        <title>Genome public.</title>
        <authorList>
            <person name="Liu C."/>
            <person name="Sun Q."/>
        </authorList>
    </citation>
    <scope>NUCLEOTIDE SEQUENCE [LARGE SCALE GENOMIC DNA]</scope>
    <source>
        <strain evidence="8 9">NSJ-27</strain>
    </source>
</reference>
<dbReference type="PANTHER" id="PTHR11135:SF0">
    <property type="entry name" value="ELONGATOR COMPLEX PROTEIN 3"/>
    <property type="match status" value="1"/>
</dbReference>
<dbReference type="Pfam" id="PF04055">
    <property type="entry name" value="Radical_SAM"/>
    <property type="match status" value="1"/>
</dbReference>
<comment type="caution">
    <text evidence="8">The sequence shown here is derived from an EMBL/GenBank/DDBJ whole genome shotgun (WGS) entry which is preliminary data.</text>
</comment>
<keyword evidence="6" id="KW-0411">Iron-sulfur</keyword>
<dbReference type="InterPro" id="IPR007197">
    <property type="entry name" value="rSAM"/>
</dbReference>
<evidence type="ECO:0000313" key="9">
    <source>
        <dbReference type="Proteomes" id="UP000649151"/>
    </source>
</evidence>
<evidence type="ECO:0000313" key="8">
    <source>
        <dbReference type="EMBL" id="MBC5787742.1"/>
    </source>
</evidence>
<keyword evidence="2" id="KW-0004">4Fe-4S</keyword>
<keyword evidence="3" id="KW-0949">S-adenosyl-L-methionine</keyword>
<dbReference type="RefSeq" id="WP_186996578.1">
    <property type="nucleotide sequence ID" value="NZ_JACOQK010000001.1"/>
</dbReference>
<dbReference type="SFLD" id="SFLDG01082">
    <property type="entry name" value="B12-binding_domain_containing"/>
    <property type="match status" value="1"/>
</dbReference>
<gene>
    <name evidence="8" type="ORF">H8Z77_06895</name>
</gene>
<evidence type="ECO:0000256" key="5">
    <source>
        <dbReference type="ARBA" id="ARBA00023004"/>
    </source>
</evidence>
<evidence type="ECO:0000256" key="2">
    <source>
        <dbReference type="ARBA" id="ARBA00022485"/>
    </source>
</evidence>
<proteinExistence type="predicted"/>
<dbReference type="InterPro" id="IPR058240">
    <property type="entry name" value="rSAM_sf"/>
</dbReference>
<accession>A0ABR7IRH3</accession>
<evidence type="ECO:0000256" key="4">
    <source>
        <dbReference type="ARBA" id="ARBA00022723"/>
    </source>
</evidence>
<dbReference type="InterPro" id="IPR023404">
    <property type="entry name" value="rSAM_horseshoe"/>
</dbReference>